<feature type="non-terminal residue" evidence="2">
    <location>
        <position position="1"/>
    </location>
</feature>
<feature type="compositionally biased region" description="Low complexity" evidence="1">
    <location>
        <begin position="64"/>
        <end position="80"/>
    </location>
</feature>
<reference evidence="2 3" key="1">
    <citation type="submission" date="2023-08" db="EMBL/GenBank/DDBJ databases">
        <title>Black Yeasts Isolated from many extreme environments.</title>
        <authorList>
            <person name="Coleine C."/>
            <person name="Stajich J.E."/>
            <person name="Selbmann L."/>
        </authorList>
    </citation>
    <scope>NUCLEOTIDE SEQUENCE [LARGE SCALE GENOMIC DNA]</scope>
    <source>
        <strain evidence="2 3">CCFEE 536</strain>
    </source>
</reference>
<dbReference type="Proteomes" id="UP001357485">
    <property type="component" value="Unassembled WGS sequence"/>
</dbReference>
<keyword evidence="3" id="KW-1185">Reference proteome</keyword>
<organism evidence="2 3">
    <name type="scientific">Cryomyces antarcticus</name>
    <dbReference type="NCBI Taxonomy" id="329879"/>
    <lineage>
        <taxon>Eukaryota</taxon>
        <taxon>Fungi</taxon>
        <taxon>Dikarya</taxon>
        <taxon>Ascomycota</taxon>
        <taxon>Pezizomycotina</taxon>
        <taxon>Dothideomycetes</taxon>
        <taxon>Dothideomycetes incertae sedis</taxon>
        <taxon>Cryomyces</taxon>
    </lineage>
</organism>
<comment type="caution">
    <text evidence="2">The sequence shown here is derived from an EMBL/GenBank/DDBJ whole genome shotgun (WGS) entry which is preliminary data.</text>
</comment>
<evidence type="ECO:0000256" key="1">
    <source>
        <dbReference type="SAM" id="MobiDB-lite"/>
    </source>
</evidence>
<gene>
    <name evidence="2" type="ORF">LTR16_011790</name>
</gene>
<feature type="region of interest" description="Disordered" evidence="1">
    <location>
        <begin position="51"/>
        <end position="132"/>
    </location>
</feature>
<name>A0ABR0M2N0_9PEZI</name>
<dbReference type="EMBL" id="JAVRRA010003787">
    <property type="protein sequence ID" value="KAK5276062.1"/>
    <property type="molecule type" value="Genomic_DNA"/>
</dbReference>
<sequence length="132" mass="13726">PPAFRLGLHALPSQPRRLGTALRIGRRAVQERHGRAPVGGDDVGRRKRILHRAGDDPRRPALDPPGAVAAGDVAGRQRAAGPERGGQHAPVAVVGDGAQRAVEGDAEVGEARERRGFVAHGAEGERGGEGGR</sequence>
<evidence type="ECO:0000313" key="2">
    <source>
        <dbReference type="EMBL" id="KAK5276062.1"/>
    </source>
</evidence>
<proteinExistence type="predicted"/>
<protein>
    <submittedName>
        <fullName evidence="2">Uncharacterized protein</fullName>
    </submittedName>
</protein>
<feature type="compositionally biased region" description="Basic and acidic residues" evidence="1">
    <location>
        <begin position="52"/>
        <end position="61"/>
    </location>
</feature>
<feature type="compositionally biased region" description="Basic and acidic residues" evidence="1">
    <location>
        <begin position="109"/>
        <end position="132"/>
    </location>
</feature>
<evidence type="ECO:0000313" key="3">
    <source>
        <dbReference type="Proteomes" id="UP001357485"/>
    </source>
</evidence>
<accession>A0ABR0M2N0</accession>